<reference evidence="2" key="1">
    <citation type="submission" date="2021-02" db="EMBL/GenBank/DDBJ databases">
        <authorList>
            <person name="Dougan E. K."/>
            <person name="Rhodes N."/>
            <person name="Thang M."/>
            <person name="Chan C."/>
        </authorList>
    </citation>
    <scope>NUCLEOTIDE SEQUENCE</scope>
</reference>
<dbReference type="Proteomes" id="UP000601435">
    <property type="component" value="Unassembled WGS sequence"/>
</dbReference>
<name>A0A813BTQ9_9DINO</name>
<dbReference type="AlphaFoldDB" id="A0A813BTQ9"/>
<feature type="region of interest" description="Disordered" evidence="1">
    <location>
        <begin position="150"/>
        <end position="199"/>
    </location>
</feature>
<gene>
    <name evidence="2" type="ORF">SNEC2469_LOCUS31516</name>
</gene>
<accession>A0A813BTQ9</accession>
<feature type="compositionally biased region" description="Basic and acidic residues" evidence="1">
    <location>
        <begin position="170"/>
        <end position="181"/>
    </location>
</feature>
<feature type="compositionally biased region" description="Basic and acidic residues" evidence="1">
    <location>
        <begin position="100"/>
        <end position="112"/>
    </location>
</feature>
<evidence type="ECO:0000256" key="1">
    <source>
        <dbReference type="SAM" id="MobiDB-lite"/>
    </source>
</evidence>
<comment type="caution">
    <text evidence="2">The sequence shown here is derived from an EMBL/GenBank/DDBJ whole genome shotgun (WGS) entry which is preliminary data.</text>
</comment>
<evidence type="ECO:0008006" key="4">
    <source>
        <dbReference type="Google" id="ProtNLM"/>
    </source>
</evidence>
<feature type="region of interest" description="Disordered" evidence="1">
    <location>
        <begin position="60"/>
        <end position="128"/>
    </location>
</feature>
<protein>
    <recommendedName>
        <fullName evidence="4">Tudor domain-containing protein</fullName>
    </recommendedName>
</protein>
<feature type="compositionally biased region" description="Basic and acidic residues" evidence="1">
    <location>
        <begin position="72"/>
        <end position="81"/>
    </location>
</feature>
<sequence>MGVAIEKTINGEVFRGKVEDIEVGQRSRDRLYRIRYTDGDLEHMEEHEVRSLLLLHAGSARDQAASQPQAALHEEKGKQSTEEVADDSTDAVATSSKRQRIQEPKNEEEKSASDQTMTVEPEDGEENGIYNMISSKATKFMEVVWGRSEAPVPGTEVPHEEAVKGGAEQTEAKEPLEKDSEILPVPAATPSTPTGPRTALANPATWLRILGCVKL</sequence>
<organism evidence="2 3">
    <name type="scientific">Symbiodinium necroappetens</name>
    <dbReference type="NCBI Taxonomy" id="1628268"/>
    <lineage>
        <taxon>Eukaryota</taxon>
        <taxon>Sar</taxon>
        <taxon>Alveolata</taxon>
        <taxon>Dinophyceae</taxon>
        <taxon>Suessiales</taxon>
        <taxon>Symbiodiniaceae</taxon>
        <taxon>Symbiodinium</taxon>
    </lineage>
</organism>
<dbReference type="EMBL" id="CAJNJA010076619">
    <property type="protein sequence ID" value="CAE7918003.1"/>
    <property type="molecule type" value="Genomic_DNA"/>
</dbReference>
<evidence type="ECO:0000313" key="2">
    <source>
        <dbReference type="EMBL" id="CAE7918003.1"/>
    </source>
</evidence>
<keyword evidence="3" id="KW-1185">Reference proteome</keyword>
<dbReference type="OrthoDB" id="428412at2759"/>
<proteinExistence type="predicted"/>
<evidence type="ECO:0000313" key="3">
    <source>
        <dbReference type="Proteomes" id="UP000601435"/>
    </source>
</evidence>